<feature type="transmembrane region" description="Helical" evidence="6">
    <location>
        <begin position="236"/>
        <end position="262"/>
    </location>
</feature>
<evidence type="ECO:0000256" key="3">
    <source>
        <dbReference type="ARBA" id="ARBA00022692"/>
    </source>
</evidence>
<protein>
    <submittedName>
        <fullName evidence="7">Membrane protein</fullName>
    </submittedName>
</protein>
<dbReference type="Pfam" id="PF03631">
    <property type="entry name" value="Virul_fac_BrkB"/>
    <property type="match status" value="1"/>
</dbReference>
<keyword evidence="4 6" id="KW-1133">Transmembrane helix</keyword>
<keyword evidence="2" id="KW-1003">Cell membrane</keyword>
<feature type="transmembrane region" description="Helical" evidence="6">
    <location>
        <begin position="201"/>
        <end position="224"/>
    </location>
</feature>
<dbReference type="RefSeq" id="WP_097069854.1">
    <property type="nucleotide sequence ID" value="NZ_OBMT01000005.1"/>
</dbReference>
<dbReference type="PIRSF" id="PIRSF035875">
    <property type="entry name" value="RNase_BN"/>
    <property type="match status" value="1"/>
</dbReference>
<sequence length="270" mass="29367">MRFLVRLNDRLSRTNIFLISAGVAFYAMLAVFPGLTATISIWSTVADPIVIRDYLEVAENFIPPEAYAILDGQVSGLVNGPRDTLGWGTLVSILFALWSARAGVDALIKGLNLIHGSRARATFLSFVFGYAMTAALVGVMLLAMATIVAVPVIVNYLPFHALLNWLLTWFPWLAMVGLMLSVLGVMYRFAPYEPAQRDPFFSLGAVVATFLWGAASLGLTYYLANFGSYNKVYGSLGAVIALLMWLYLGAFSVLFGAALNAVRAEEPSET</sequence>
<keyword evidence="3 6" id="KW-0812">Transmembrane</keyword>
<accession>A0A285SFM5</accession>
<dbReference type="GO" id="GO:0005886">
    <property type="term" value="C:plasma membrane"/>
    <property type="evidence" value="ECO:0007669"/>
    <property type="project" value="UniProtKB-SubCell"/>
</dbReference>
<proteinExistence type="predicted"/>
<gene>
    <name evidence="7" type="ORF">SAMN05877831_10585</name>
</gene>
<keyword evidence="5 6" id="KW-0472">Membrane</keyword>
<feature type="transmembrane region" description="Helical" evidence="6">
    <location>
        <begin position="124"/>
        <end position="157"/>
    </location>
</feature>
<dbReference type="AlphaFoldDB" id="A0A285SFM5"/>
<dbReference type="NCBIfam" id="TIGR00765">
    <property type="entry name" value="yihY_not_rbn"/>
    <property type="match status" value="1"/>
</dbReference>
<organism evidence="7 8">
    <name type="scientific">Rhodobacter maris</name>
    <dbReference type="NCBI Taxonomy" id="446682"/>
    <lineage>
        <taxon>Bacteria</taxon>
        <taxon>Pseudomonadati</taxon>
        <taxon>Pseudomonadota</taxon>
        <taxon>Alphaproteobacteria</taxon>
        <taxon>Rhodobacterales</taxon>
        <taxon>Rhodobacter group</taxon>
        <taxon>Rhodobacter</taxon>
    </lineage>
</organism>
<evidence type="ECO:0000313" key="8">
    <source>
        <dbReference type="Proteomes" id="UP000219111"/>
    </source>
</evidence>
<evidence type="ECO:0000313" key="7">
    <source>
        <dbReference type="EMBL" id="SOC06676.1"/>
    </source>
</evidence>
<dbReference type="Proteomes" id="UP000219111">
    <property type="component" value="Unassembled WGS sequence"/>
</dbReference>
<evidence type="ECO:0000256" key="2">
    <source>
        <dbReference type="ARBA" id="ARBA00022475"/>
    </source>
</evidence>
<feature type="transmembrane region" description="Helical" evidence="6">
    <location>
        <begin position="16"/>
        <end position="42"/>
    </location>
</feature>
<evidence type="ECO:0000256" key="1">
    <source>
        <dbReference type="ARBA" id="ARBA00004651"/>
    </source>
</evidence>
<evidence type="ECO:0000256" key="6">
    <source>
        <dbReference type="SAM" id="Phobius"/>
    </source>
</evidence>
<dbReference type="PANTHER" id="PTHR30213">
    <property type="entry name" value="INNER MEMBRANE PROTEIN YHJD"/>
    <property type="match status" value="1"/>
</dbReference>
<comment type="subcellular location">
    <subcellularLocation>
        <location evidence="1">Cell membrane</location>
        <topology evidence="1">Multi-pass membrane protein</topology>
    </subcellularLocation>
</comment>
<keyword evidence="8" id="KW-1185">Reference proteome</keyword>
<evidence type="ECO:0000256" key="5">
    <source>
        <dbReference type="ARBA" id="ARBA00023136"/>
    </source>
</evidence>
<dbReference type="EMBL" id="OBMT01000005">
    <property type="protein sequence ID" value="SOC06676.1"/>
    <property type="molecule type" value="Genomic_DNA"/>
</dbReference>
<reference evidence="8" key="1">
    <citation type="submission" date="2017-08" db="EMBL/GenBank/DDBJ databases">
        <authorList>
            <person name="Varghese N."/>
            <person name="Submissions S."/>
        </authorList>
    </citation>
    <scope>NUCLEOTIDE SEQUENCE [LARGE SCALE GENOMIC DNA]</scope>
    <source>
        <strain evidence="8">JA276</strain>
    </source>
</reference>
<feature type="transmembrane region" description="Helical" evidence="6">
    <location>
        <begin position="169"/>
        <end position="189"/>
    </location>
</feature>
<dbReference type="OrthoDB" id="9781030at2"/>
<evidence type="ECO:0000256" key="4">
    <source>
        <dbReference type="ARBA" id="ARBA00022989"/>
    </source>
</evidence>
<dbReference type="PANTHER" id="PTHR30213:SF0">
    <property type="entry name" value="UPF0761 MEMBRANE PROTEIN YIHY"/>
    <property type="match status" value="1"/>
</dbReference>
<dbReference type="InterPro" id="IPR017039">
    <property type="entry name" value="Virul_fac_BrkB"/>
</dbReference>
<name>A0A285SFM5_9RHOB</name>
<feature type="transmembrane region" description="Helical" evidence="6">
    <location>
        <begin position="85"/>
        <end position="104"/>
    </location>
</feature>